<name>A0ABW8H7B3_9ACTN</name>
<gene>
    <name evidence="1" type="ORF">ACIQFM_09960</name>
</gene>
<protein>
    <recommendedName>
        <fullName evidence="3">CBM-cenC domain-containing protein</fullName>
    </recommendedName>
</protein>
<dbReference type="EMBL" id="JBIVPC010000005">
    <property type="protein sequence ID" value="MFJ6036575.1"/>
    <property type="molecule type" value="Genomic_DNA"/>
</dbReference>
<evidence type="ECO:0000313" key="2">
    <source>
        <dbReference type="Proteomes" id="UP001617907"/>
    </source>
</evidence>
<comment type="caution">
    <text evidence="1">The sequence shown here is derived from an EMBL/GenBank/DDBJ whole genome shotgun (WGS) entry which is preliminary data.</text>
</comment>
<dbReference type="Proteomes" id="UP001617907">
    <property type="component" value="Unassembled WGS sequence"/>
</dbReference>
<sequence length="1268" mass="136534">MAAFPLDMLTELYIDGVWTKVPTYERDAVELEYGRPERSTKTDPGSLAITVNNRDGRFSPRNPMSPYFGKIGRNTRIRLSLPGEEPYLQLESDPAGGVATPHTASLNTTAGLDVRWEGEADWYQRGGSIFLISKWTEGAGRGWLMRLINGVLSFSCAFANGTNWVNASLLLPTLPRRAALRVSLVIVPDGVDFTFYWAKSIAGPWTQFGDVVSIRGLGAVTLHPTTSPVTVALTTTDPTLPPPTTPVFQRVAKAEVRNGVDGPIVAAPDFTGQAAGTTGFTDSAGRVWTLSGAAVIRDRHDLFVGEVSEWPQHWTPDGGDAWVPLVASGILRRMGQGKKAIQSSLRRRIPSYAPMAYWPMEEGEHATKAYSTVPGIDPLSLSQVKWAADTSLPSSAPLPTVDSQSGNLSFMSGMVRNYSWASLDTWSVIWMYRMPQVPAARQTFMLIRSTGTVRDWYLQFGPTDSRILGLGREGETLIDRTILTGTDIFGEWIKARFTLQQEGSNVRYYMTWQDIDGDAGTATNTVPGVTGRPTGVFSPPGGYSANLQGLAMGHISVWDKADPGAYDNAMNGWAGENAWRRMQRLATEEGVALTTIAGGSTPELVGPQTTETLLTLLQEAADADGGLLIEDRRRLGLVFRQRASMYSQNPRLVLSYDQAPGLAAPLEPVDDDTAIRNDRTVQRKGGGQARAVLEDGPLSVQDPPDGIGRYDDSITLNLYSDDQTEPIAYWRLALGTVDGPRYPTVTVILHKAPHLIPQILALTEGDLIRITGLPAYVGFGDADLIVDSVHHEMRLMEWTVTLNCQPAEPWQAGVADDAVLGKVDTDGSQLAAAVDATAATLPVTVTAGPWWITGGTVLNTNPVLATDLTGWTAFGATLERVEASTPKPFPGAWCMRLTPNGVEQYPNAGSGQIPVTPGQQYTLSGWLRCATARSVALNLNWFDGAAGYLSTSANDKPVLAGAWTWFEMTVTAPAGAAAANVAPTVADYPPPTDVLWAHQVTLRPQTDGAKLADFPFDVRAGGEVMTVNSVTPTVADRFTRTVANGWGTAETGQAWTATGGTAADFQVGGGASQHTISTKNVYRITSLNTVALADVDLMVTVRLPSTPTGDGIYTYYLARANVAAGTFYFARLYFQTSSLVELTLRKRTPDETALATSPVLLPFVAGKSYRVRFQVVGSTLRAKAWALPDVEPADWQVTATDTSITAAGAVGVRTYASTSNTNTSPLVVFDDLAVGPQRFGVTRSVNGVVKPQTARTDVRLAHPMRLAL</sequence>
<evidence type="ECO:0008006" key="3">
    <source>
        <dbReference type="Google" id="ProtNLM"/>
    </source>
</evidence>
<dbReference type="RefSeq" id="WP_350890797.1">
    <property type="nucleotide sequence ID" value="NZ_JBEOTR010000011.1"/>
</dbReference>
<dbReference type="Gene3D" id="2.60.120.260">
    <property type="entry name" value="Galactose-binding domain-like"/>
    <property type="match status" value="1"/>
</dbReference>
<organism evidence="1 2">
    <name type="scientific">Streptomyces ardesiacus</name>
    <dbReference type="NCBI Taxonomy" id="285564"/>
    <lineage>
        <taxon>Bacteria</taxon>
        <taxon>Bacillati</taxon>
        <taxon>Actinomycetota</taxon>
        <taxon>Actinomycetes</taxon>
        <taxon>Kitasatosporales</taxon>
        <taxon>Streptomycetaceae</taxon>
        <taxon>Streptomyces</taxon>
    </lineage>
</organism>
<keyword evidence="2" id="KW-1185">Reference proteome</keyword>
<evidence type="ECO:0000313" key="1">
    <source>
        <dbReference type="EMBL" id="MFJ6036575.1"/>
    </source>
</evidence>
<proteinExistence type="predicted"/>
<accession>A0ABW8H7B3</accession>
<dbReference type="Gene3D" id="2.60.120.560">
    <property type="entry name" value="Exo-inulinase, domain 1"/>
    <property type="match status" value="1"/>
</dbReference>
<reference evidence="1 2" key="1">
    <citation type="submission" date="2024-10" db="EMBL/GenBank/DDBJ databases">
        <title>The Natural Products Discovery Center: Release of the First 8490 Sequenced Strains for Exploring Actinobacteria Biosynthetic Diversity.</title>
        <authorList>
            <person name="Kalkreuter E."/>
            <person name="Kautsar S.A."/>
            <person name="Yang D."/>
            <person name="Bader C.D."/>
            <person name="Teijaro C.N."/>
            <person name="Fluegel L."/>
            <person name="Davis C.M."/>
            <person name="Simpson J.R."/>
            <person name="Lauterbach L."/>
            <person name="Steele A.D."/>
            <person name="Gui C."/>
            <person name="Meng S."/>
            <person name="Li G."/>
            <person name="Viehrig K."/>
            <person name="Ye F."/>
            <person name="Su P."/>
            <person name="Kiefer A.F."/>
            <person name="Nichols A."/>
            <person name="Cepeda A.J."/>
            <person name="Yan W."/>
            <person name="Fan B."/>
            <person name="Jiang Y."/>
            <person name="Adhikari A."/>
            <person name="Zheng C.-J."/>
            <person name="Schuster L."/>
            <person name="Cowan T.M."/>
            <person name="Smanski M.J."/>
            <person name="Chevrette M.G."/>
            <person name="De Carvalho L.P.S."/>
            <person name="Shen B."/>
        </authorList>
    </citation>
    <scope>NUCLEOTIDE SEQUENCE [LARGE SCALE GENOMIC DNA]</scope>
    <source>
        <strain evidence="1 2">NPDC093086</strain>
    </source>
</reference>